<dbReference type="PANTHER" id="PTHR36182">
    <property type="entry name" value="PROTEIN, PUTATIVE (AFU_ORTHOLOGUE AFUA_6G10930)-RELATED"/>
    <property type="match status" value="1"/>
</dbReference>
<keyword evidence="2" id="KW-0732">Signal</keyword>
<dbReference type="PANTHER" id="PTHR36182:SF1">
    <property type="entry name" value="PROTEIN, PUTATIVE (AFU_ORTHOLOGUE AFUA_6G10930)-RELATED"/>
    <property type="match status" value="1"/>
</dbReference>
<dbReference type="AlphaFoldDB" id="A0A1Y1LT34"/>
<evidence type="ECO:0000256" key="1">
    <source>
        <dbReference type="SAM" id="MobiDB-lite"/>
    </source>
</evidence>
<dbReference type="EMBL" id="GEZM01047535">
    <property type="protein sequence ID" value="JAV76813.1"/>
    <property type="molecule type" value="Transcribed_RNA"/>
</dbReference>
<organism evidence="3">
    <name type="scientific">Photinus pyralis</name>
    <name type="common">Common eastern firefly</name>
    <name type="synonym">Lampyris pyralis</name>
    <dbReference type="NCBI Taxonomy" id="7054"/>
    <lineage>
        <taxon>Eukaryota</taxon>
        <taxon>Metazoa</taxon>
        <taxon>Ecdysozoa</taxon>
        <taxon>Arthropoda</taxon>
        <taxon>Hexapoda</taxon>
        <taxon>Insecta</taxon>
        <taxon>Pterygota</taxon>
        <taxon>Neoptera</taxon>
        <taxon>Endopterygota</taxon>
        <taxon>Coleoptera</taxon>
        <taxon>Polyphaga</taxon>
        <taxon>Elateriformia</taxon>
        <taxon>Elateroidea</taxon>
        <taxon>Lampyridae</taxon>
        <taxon>Lampyrinae</taxon>
        <taxon>Photinus</taxon>
    </lineage>
</organism>
<name>A0A1Y1LT34_PHOPY</name>
<evidence type="ECO:0000256" key="2">
    <source>
        <dbReference type="SAM" id="SignalP"/>
    </source>
</evidence>
<feature type="compositionally biased region" description="Low complexity" evidence="1">
    <location>
        <begin position="293"/>
        <end position="310"/>
    </location>
</feature>
<feature type="chain" id="PRO_5013095835" description="Chitin-binding type-4 domain-containing protein" evidence="2">
    <location>
        <begin position="20"/>
        <end position="397"/>
    </location>
</feature>
<sequence length="397" mass="42317">MKGFSYAFAVLSAASFAAGHMEMSYPPPLRSGFNKWTTDQDYDMKSPMDSRGTNFPCRGGLKVLDSPQGRPVDVWTAGMQYNFTITGGAWHRGGSCQASLSYDQGRTFTVIESYEGSCPRSRDETSYNFRLPADAPAGDCVFSWSWFNFEGNREMYQNCAVVTIKADPRRKKRATAMAMSQRPSMFVANVGNGCSTTEGTDLKFPQPGPNVDVAKGAKLKGPVGNCQKPAPGGDEPTEPAPSDSSTPAPTNDKPTVPSPSKPAPTNDKPTMPSPSKPAPTNDKPSVPSPSAPCKPTATPSKPSPPKISCTGGKFPNDQNKPAQPPSTVAEPPIQPEPTSTPTPGDNNEACTPGAYACTPDNSAWQICVVTQVWVRAGACPEGTSCRFDESTNTPRCR</sequence>
<feature type="compositionally biased region" description="Low complexity" evidence="1">
    <location>
        <begin position="240"/>
        <end position="250"/>
    </location>
</feature>
<accession>A0A1Y1LT34</accession>
<proteinExistence type="predicted"/>
<dbReference type="Gene3D" id="2.70.50.70">
    <property type="match status" value="1"/>
</dbReference>
<evidence type="ECO:0008006" key="4">
    <source>
        <dbReference type="Google" id="ProtNLM"/>
    </source>
</evidence>
<feature type="region of interest" description="Disordered" evidence="1">
    <location>
        <begin position="198"/>
        <end position="355"/>
    </location>
</feature>
<feature type="signal peptide" evidence="2">
    <location>
        <begin position="1"/>
        <end position="19"/>
    </location>
</feature>
<protein>
    <recommendedName>
        <fullName evidence="4">Chitin-binding type-4 domain-containing protein</fullName>
    </recommendedName>
</protein>
<reference evidence="3" key="1">
    <citation type="journal article" date="2016" name="Sci. Rep.">
        <title>Molecular characterization of firefly nuptial gifts: a multi-omics approach sheds light on postcopulatory sexual selection.</title>
        <authorList>
            <person name="Al-Wathiqui N."/>
            <person name="Fallon T.R."/>
            <person name="South A."/>
            <person name="Weng J.K."/>
            <person name="Lewis S.M."/>
        </authorList>
    </citation>
    <scope>NUCLEOTIDE SEQUENCE</scope>
</reference>
<evidence type="ECO:0000313" key="3">
    <source>
        <dbReference type="EMBL" id="JAV76813.1"/>
    </source>
</evidence>